<accession>A0ABW0ZWH5</accession>
<dbReference type="PANTHER" id="PTHR43680:SF2">
    <property type="entry name" value="NITRATE REDUCTASE MOLYBDENUM COFACTOR ASSEMBLY CHAPERONE NARJ"/>
    <property type="match status" value="1"/>
</dbReference>
<sequence>MIKPIVWQSASLLLNYPGPGWARAVSLVTDAVGPGKGPAAEAVRRFVRETRDVEALELQARYVATFDRTRRRTLYMTYYTDGDTRSRGGSLAALKARYRAAGWAPEESELPDFLPVMLEFAARCPAGGALLAEHGAGLELLRRGLDAHGSPYALLVDAVRATLPSPGRAERRSVRSLARTGPPAETVGLEGAPGLPAFGASAAAAEGTRR</sequence>
<feature type="region of interest" description="Disordered" evidence="2">
    <location>
        <begin position="165"/>
        <end position="194"/>
    </location>
</feature>
<dbReference type="InterPro" id="IPR020945">
    <property type="entry name" value="DMSO/NO3_reduct_chaperone"/>
</dbReference>
<dbReference type="EMBL" id="JBHSON010000010">
    <property type="protein sequence ID" value="MFC5745763.1"/>
    <property type="molecule type" value="Genomic_DNA"/>
</dbReference>
<dbReference type="PANTHER" id="PTHR43680">
    <property type="entry name" value="NITRATE REDUCTASE MOLYBDENUM COFACTOR ASSEMBLY CHAPERONE"/>
    <property type="match status" value="1"/>
</dbReference>
<gene>
    <name evidence="3" type="primary">narJ</name>
    <name evidence="3" type="ORF">ACFPZN_09110</name>
</gene>
<evidence type="ECO:0000256" key="2">
    <source>
        <dbReference type="SAM" id="MobiDB-lite"/>
    </source>
</evidence>
<dbReference type="Pfam" id="PF02613">
    <property type="entry name" value="Nitrate_red_del"/>
    <property type="match status" value="1"/>
</dbReference>
<organism evidence="3 4">
    <name type="scientific">Actinomadura rugatobispora</name>
    <dbReference type="NCBI Taxonomy" id="1994"/>
    <lineage>
        <taxon>Bacteria</taxon>
        <taxon>Bacillati</taxon>
        <taxon>Actinomycetota</taxon>
        <taxon>Actinomycetes</taxon>
        <taxon>Streptosporangiales</taxon>
        <taxon>Thermomonosporaceae</taxon>
        <taxon>Actinomadura</taxon>
    </lineage>
</organism>
<dbReference type="RefSeq" id="WP_378281388.1">
    <property type="nucleotide sequence ID" value="NZ_JBHSON010000010.1"/>
</dbReference>
<reference evidence="4" key="1">
    <citation type="journal article" date="2019" name="Int. J. Syst. Evol. Microbiol.">
        <title>The Global Catalogue of Microorganisms (GCM) 10K type strain sequencing project: providing services to taxonomists for standard genome sequencing and annotation.</title>
        <authorList>
            <consortium name="The Broad Institute Genomics Platform"/>
            <consortium name="The Broad Institute Genome Sequencing Center for Infectious Disease"/>
            <person name="Wu L."/>
            <person name="Ma J."/>
        </authorList>
    </citation>
    <scope>NUCLEOTIDE SEQUENCE [LARGE SCALE GENOMIC DNA]</scope>
    <source>
        <strain evidence="4">KCTC 42087</strain>
    </source>
</reference>
<protein>
    <submittedName>
        <fullName evidence="3">Nitrate reductase molybdenum cofactor assembly chaperone</fullName>
    </submittedName>
</protein>
<keyword evidence="1" id="KW-0534">Nitrate assimilation</keyword>
<dbReference type="Gene3D" id="1.10.3480.10">
    <property type="entry name" value="TorD-like"/>
    <property type="match status" value="1"/>
</dbReference>
<name>A0ABW0ZWH5_9ACTN</name>
<dbReference type="SUPFAM" id="SSF89155">
    <property type="entry name" value="TorD-like"/>
    <property type="match status" value="1"/>
</dbReference>
<dbReference type="InterPro" id="IPR036411">
    <property type="entry name" value="TorD-like_sf"/>
</dbReference>
<dbReference type="Proteomes" id="UP001596074">
    <property type="component" value="Unassembled WGS sequence"/>
</dbReference>
<comment type="caution">
    <text evidence="3">The sequence shown here is derived from an EMBL/GenBank/DDBJ whole genome shotgun (WGS) entry which is preliminary data.</text>
</comment>
<dbReference type="NCBIfam" id="TIGR00684">
    <property type="entry name" value="narJ"/>
    <property type="match status" value="1"/>
</dbReference>
<proteinExistence type="predicted"/>
<evidence type="ECO:0000313" key="3">
    <source>
        <dbReference type="EMBL" id="MFC5745763.1"/>
    </source>
</evidence>
<dbReference type="InterPro" id="IPR003765">
    <property type="entry name" value="NO3_reductase_chaperone_NarJ"/>
</dbReference>
<keyword evidence="4" id="KW-1185">Reference proteome</keyword>
<evidence type="ECO:0000256" key="1">
    <source>
        <dbReference type="ARBA" id="ARBA00023063"/>
    </source>
</evidence>
<evidence type="ECO:0000313" key="4">
    <source>
        <dbReference type="Proteomes" id="UP001596074"/>
    </source>
</evidence>